<feature type="chain" id="PRO_5008129581" description="EGF-like domain-containing protein" evidence="1">
    <location>
        <begin position="32"/>
        <end position="1401"/>
    </location>
</feature>
<keyword evidence="1" id="KW-0732">Signal</keyword>
<dbReference type="EnsemblMetazoa" id="ADIR004918-RA">
    <property type="protein sequence ID" value="ADIR004918-PA"/>
    <property type="gene ID" value="ADIR004918"/>
</dbReference>
<dbReference type="InterPro" id="IPR006150">
    <property type="entry name" value="Cys_repeat_1"/>
</dbReference>
<evidence type="ECO:0000313" key="3">
    <source>
        <dbReference type="Proteomes" id="UP000075884"/>
    </source>
</evidence>
<organism evidence="2 3">
    <name type="scientific">Anopheles dirus</name>
    <dbReference type="NCBI Taxonomy" id="7168"/>
    <lineage>
        <taxon>Eukaryota</taxon>
        <taxon>Metazoa</taxon>
        <taxon>Ecdysozoa</taxon>
        <taxon>Arthropoda</taxon>
        <taxon>Hexapoda</taxon>
        <taxon>Insecta</taxon>
        <taxon>Pterygota</taxon>
        <taxon>Neoptera</taxon>
        <taxon>Endopterygota</taxon>
        <taxon>Diptera</taxon>
        <taxon>Nematocera</taxon>
        <taxon>Culicoidea</taxon>
        <taxon>Culicidae</taxon>
        <taxon>Anophelinae</taxon>
        <taxon>Anopheles</taxon>
    </lineage>
</organism>
<keyword evidence="3" id="KW-1185">Reference proteome</keyword>
<protein>
    <recommendedName>
        <fullName evidence="4">EGF-like domain-containing protein</fullName>
    </recommendedName>
</protein>
<dbReference type="STRING" id="7168.A0A182NB90"/>
<dbReference type="SMART" id="SM00289">
    <property type="entry name" value="WR1"/>
    <property type="match status" value="5"/>
</dbReference>
<evidence type="ECO:0000313" key="2">
    <source>
        <dbReference type="EnsemblMetazoa" id="ADIR004918-PA"/>
    </source>
</evidence>
<evidence type="ECO:0000256" key="1">
    <source>
        <dbReference type="SAM" id="SignalP"/>
    </source>
</evidence>
<dbReference type="InterPro" id="IPR009030">
    <property type="entry name" value="Growth_fac_rcpt_cys_sf"/>
</dbReference>
<reference evidence="3" key="1">
    <citation type="submission" date="2013-03" db="EMBL/GenBank/DDBJ databases">
        <title>The Genome Sequence of Anopheles dirus WRAIR2.</title>
        <authorList>
            <consortium name="The Broad Institute Genomics Platform"/>
            <person name="Neafsey D.E."/>
            <person name="Walton C."/>
            <person name="Walker B."/>
            <person name="Young S.K."/>
            <person name="Zeng Q."/>
            <person name="Gargeya S."/>
            <person name="Fitzgerald M."/>
            <person name="Haas B."/>
            <person name="Abouelleil A."/>
            <person name="Allen A.W."/>
            <person name="Alvarado L."/>
            <person name="Arachchi H.M."/>
            <person name="Berlin A.M."/>
            <person name="Chapman S.B."/>
            <person name="Gainer-Dewar J."/>
            <person name="Goldberg J."/>
            <person name="Griggs A."/>
            <person name="Gujja S."/>
            <person name="Hansen M."/>
            <person name="Howarth C."/>
            <person name="Imamovic A."/>
            <person name="Ireland A."/>
            <person name="Larimer J."/>
            <person name="McCowan C."/>
            <person name="Murphy C."/>
            <person name="Pearson M."/>
            <person name="Poon T.W."/>
            <person name="Priest M."/>
            <person name="Roberts A."/>
            <person name="Saif S."/>
            <person name="Shea T."/>
            <person name="Sisk P."/>
            <person name="Sykes S."/>
            <person name="Wortman J."/>
            <person name="Nusbaum C."/>
            <person name="Birren B."/>
        </authorList>
    </citation>
    <scope>NUCLEOTIDE SEQUENCE [LARGE SCALE GENOMIC DNA]</scope>
    <source>
        <strain evidence="3">WRAIR2</strain>
    </source>
</reference>
<reference evidence="2" key="2">
    <citation type="submission" date="2020-05" db="UniProtKB">
        <authorList>
            <consortium name="EnsemblMetazoa"/>
        </authorList>
    </citation>
    <scope>IDENTIFICATION</scope>
    <source>
        <strain evidence="2">WRAIR2</strain>
    </source>
</reference>
<evidence type="ECO:0008006" key="4">
    <source>
        <dbReference type="Google" id="ProtNLM"/>
    </source>
</evidence>
<name>A0A182NB90_9DIPT</name>
<dbReference type="SUPFAM" id="SSF57184">
    <property type="entry name" value="Growth factor receptor domain"/>
    <property type="match status" value="1"/>
</dbReference>
<sequence>MKPPRTYSPACSAALLLVLLTVILPVRGSLATATQRTKPSKRSVKKMILLDRTPVLPDKVRLLSECTDPSVNCTRTCPDSYTIDARQQYCRPKRQDGVNCPPGYVQRSGAGGAGGCVLEDILCPPGSAREGSRCVVRSYSCPAGYVQRGQSCVRDNICQPGYRYESGLCFPAAARIFCPPGFTEQHPGGNCAPSACSDCCDCRDEVAATVCPAGYASHWGRCVRVQQASPDLRIHAVTYRLPVECGTGQTFNGDQCETFTSVGRPVCRVGHLYNGSCVEVAKCARGTLNNVCSCELEQHVASSCAVGKLQDGLCVLSRAHCRAPARLRNGVCVREVKERTTCPEGGVPYQSGYCALEVPRCGRGFTLDEHGLCRRGAACTFECGPLQRLNRWCGLPATCPEGYTLSEAGHCVRETIRPAYSCPEGTVERGDRCVSVAPLCRSNFRYDPGVDLCTRCDERAIACARGNLTGGQCVWSEPACQAGHEWKDSMCVRNETRKFHCRKGYEHGEQCVQGELSCPAGYELQGESCVTRDEIHCPEGSYPLDGRCTIAKECPEAFQAGPDACVREIRRLANATQPTCSVGYAYDGEVCVRRTLVEASIVRKQARCPEGYERAADEASGCVRLVRTFPVCPPRTIYTDRSDRCYCEVDLTCPTGYERTGTDCTFRATGFTSLVNFLNPCYGAYCGGAGAYCITQCTFPPCPFEPCATEGMAAFGPRATRCLTPGAGDEDCPPQTVIGLVCPPGYERVNSSCLAYYDKVCPEGYDLDGSDECTRAVRLSPVCPPGYHREQGSGGVCTQATCPNGYKLTGTGTTCEKRELRSPKACPPGWDFFQGACYRRSLCRNGTIEGAYCVEREYARPSCPEGFIQRGEDCATEGSCRTAGSVLIDGMCVRIAEPEPCPEGTFRHGRHCVYPDAPECEDVSFVATDCTGEVDSRGLCWRSAAPTCPQGYRLRDDRCIACQTEKPSCPSQMAIRQEVCVAERVACPAGHFLRNGHCVMLHVTRPRCPSGEYALCNGFCIVPYAHECKGTEHTMPTCSRGFQYRGKCVEHGRCTDPDQTLVNGECQLRTYADASCHGKGTRVGELCVGAAPQCPPNYALRGGRCYSWHLENAQCAAAGAPCADSFCLLETPRCSSSGAIFDGRNCRVLTTSKPICPTGTSHDRYAPKFCQLKSERAVYNCPAEYHYQNGVCLKKLYKTASCPADYKLRNGACVRRVCTRMPSGGSCLDGSPSAAIGTTLSCAQCLNDTASSVGSQWTPNQDNVDLCCTVYSPRICRDTGECHHERERLCGSFCLTEDDRIYLTVSRTVRVGARLYVAPRRHDEGDDYGEDDDDNSGDGNGLGDGELECSQCVLGPASCPKHCCTYDCEEDDGEGCNYKEASTFCAQYRGANICEHLRLGG</sequence>
<dbReference type="Proteomes" id="UP000075884">
    <property type="component" value="Unassembled WGS sequence"/>
</dbReference>
<proteinExistence type="predicted"/>
<feature type="signal peptide" evidence="1">
    <location>
        <begin position="1"/>
        <end position="31"/>
    </location>
</feature>
<dbReference type="PANTHER" id="PTHR37157:SF2">
    <property type="entry name" value="EB DOMAIN-CONTAINING PROTEIN-RELATED"/>
    <property type="match status" value="1"/>
</dbReference>
<accession>A0A182NB90</accession>
<dbReference type="VEuPathDB" id="VectorBase:ADIR004918"/>
<dbReference type="PANTHER" id="PTHR37157">
    <property type="entry name" value="PRION-LIKE-(Q/N-RICH) DOMAIN-BEARING PROTEIN 25"/>
    <property type="match status" value="1"/>
</dbReference>